<dbReference type="AlphaFoldDB" id="A0A3G9GKU0"/>
<evidence type="ECO:0000256" key="1">
    <source>
        <dbReference type="ARBA" id="ARBA00005125"/>
    </source>
</evidence>
<dbReference type="Gene3D" id="3.40.50.720">
    <property type="entry name" value="NAD(P)-binding Rossmann-like Domain"/>
    <property type="match status" value="1"/>
</dbReference>
<dbReference type="GO" id="GO:0003978">
    <property type="term" value="F:UDP-glucose 4-epimerase activity"/>
    <property type="evidence" value="ECO:0007669"/>
    <property type="project" value="UniProtKB-EC"/>
</dbReference>
<comment type="similarity">
    <text evidence="2">Belongs to the NAD(P)-dependent epimerase/dehydratase family.</text>
</comment>
<name>A0A3G9GKU0_9NEIS</name>
<dbReference type="RefSeq" id="WP_089084432.1">
    <property type="nucleotide sequence ID" value="NZ_AP018823.1"/>
</dbReference>
<comment type="pathway">
    <text evidence="1">Bacterial outer membrane biogenesis; LPS O-antigen biosynthesis.</text>
</comment>
<evidence type="ECO:0000256" key="2">
    <source>
        <dbReference type="ARBA" id="ARBA00007637"/>
    </source>
</evidence>
<evidence type="ECO:0000313" key="5">
    <source>
        <dbReference type="Proteomes" id="UP000198290"/>
    </source>
</evidence>
<dbReference type="OrthoDB" id="5295702at2"/>
<organism evidence="4 5">
    <name type="scientific">Aquitalea magnusonii</name>
    <dbReference type="NCBI Taxonomy" id="332411"/>
    <lineage>
        <taxon>Bacteria</taxon>
        <taxon>Pseudomonadati</taxon>
        <taxon>Pseudomonadota</taxon>
        <taxon>Betaproteobacteria</taxon>
        <taxon>Neisseriales</taxon>
        <taxon>Chromobacteriaceae</taxon>
        <taxon>Aquitalea</taxon>
    </lineage>
</organism>
<gene>
    <name evidence="4" type="ORF">DLM_4557</name>
</gene>
<dbReference type="Proteomes" id="UP000198290">
    <property type="component" value="Chromosome"/>
</dbReference>
<protein>
    <submittedName>
        <fullName evidence="4">UDP-glucose 4-epimerase</fullName>
        <ecNumber evidence="4">5.1.3.2</ecNumber>
    </submittedName>
</protein>
<reference evidence="4 5" key="2">
    <citation type="journal article" date="2017" name="Genome Announc.">
        <title>Draft genome sequence of Aquitalea magnusonii strain H3, a plant growth-promoting bacterium of duckweed Lemna minor.</title>
        <authorList>
            <person name="Ishizawa H."/>
            <person name="Kuroda M."/>
            <person name="Ike M."/>
        </authorList>
    </citation>
    <scope>NUCLEOTIDE SEQUENCE [LARGE SCALE GENOMIC DNA]</scope>
    <source>
        <strain evidence="4 5">H3</strain>
    </source>
</reference>
<keyword evidence="4" id="KW-0413">Isomerase</keyword>
<dbReference type="InterPro" id="IPR001509">
    <property type="entry name" value="Epimerase_deHydtase"/>
</dbReference>
<reference evidence="5" key="1">
    <citation type="journal article" date="2017" name="Biotechnol. Biofuels">
        <title>Evaluation of environmental bacterial communities as a factor affecting the growth of duckweed Lemna minor.</title>
        <authorList>
            <person name="Ishizawa H."/>
            <person name="Kuroda M."/>
            <person name="Morikawa M."/>
            <person name="Ike M."/>
        </authorList>
    </citation>
    <scope>NUCLEOTIDE SEQUENCE [LARGE SCALE GENOMIC DNA]</scope>
    <source>
        <strain evidence="5">H3</strain>
    </source>
</reference>
<accession>A0A3G9GKU0</accession>
<evidence type="ECO:0000313" key="4">
    <source>
        <dbReference type="EMBL" id="BBF88105.1"/>
    </source>
</evidence>
<dbReference type="KEGG" id="amah:DLM_4557"/>
<dbReference type="Pfam" id="PF01370">
    <property type="entry name" value="Epimerase"/>
    <property type="match status" value="1"/>
</dbReference>
<reference evidence="5" key="3">
    <citation type="journal article" date="2017" name="Plant Physiol. Biochem.">
        <title>Differential oxidative and antioxidative response of duckweed Lemna minor toward plant growth promoting/inhibiting bacteria.</title>
        <authorList>
            <person name="Ishizawa H."/>
            <person name="Kuroda M."/>
            <person name="Morikawa M."/>
            <person name="Ike M."/>
        </authorList>
    </citation>
    <scope>NUCLEOTIDE SEQUENCE [LARGE SCALE GENOMIC DNA]</scope>
    <source>
        <strain evidence="5">H3</strain>
    </source>
</reference>
<dbReference type="SUPFAM" id="SSF51735">
    <property type="entry name" value="NAD(P)-binding Rossmann-fold domains"/>
    <property type="match status" value="1"/>
</dbReference>
<dbReference type="InterPro" id="IPR036291">
    <property type="entry name" value="NAD(P)-bd_dom_sf"/>
</dbReference>
<dbReference type="EMBL" id="AP018823">
    <property type="protein sequence ID" value="BBF88105.1"/>
    <property type="molecule type" value="Genomic_DNA"/>
</dbReference>
<keyword evidence="5" id="KW-1185">Reference proteome</keyword>
<dbReference type="EC" id="5.1.3.2" evidence="4"/>
<feature type="domain" description="NAD-dependent epimerase/dehydratase" evidence="3">
    <location>
        <begin position="8"/>
        <end position="222"/>
    </location>
</feature>
<dbReference type="PANTHER" id="PTHR43000">
    <property type="entry name" value="DTDP-D-GLUCOSE 4,6-DEHYDRATASE-RELATED"/>
    <property type="match status" value="1"/>
</dbReference>
<dbReference type="Gene3D" id="3.90.25.10">
    <property type="entry name" value="UDP-galactose 4-epimerase, domain 1"/>
    <property type="match status" value="1"/>
</dbReference>
<evidence type="ECO:0000259" key="3">
    <source>
        <dbReference type="Pfam" id="PF01370"/>
    </source>
</evidence>
<proteinExistence type="inferred from homology"/>
<sequence length="283" mass="31326">MSATVKRIAISGASGFIGRHVLAALQQHDVEVVALCRDRASLADWQARVEVLAFDHASPPEQAYALMGRPDVLLHLAWQGLPNYYALHHFEQELPRQYAFLRQLVAEGLPALVVAGTCFEYGLQSGPLGIAHLPQPVTPYGWAKHALHQQLHFLARHSGISLSWARLFYMYGAGQSPHTVLSQLEAAVVRGEPCFNMSGGEQLRDYLPVADVARQLLALALDAGRPALCNICSGTPISVRKLVENHLAQQGWDIPLNLGYYPYPQHEPMAFWGIPDWFAHKNT</sequence>